<dbReference type="RefSeq" id="WP_190698358.1">
    <property type="nucleotide sequence ID" value="NZ_JAMPKX010000001.1"/>
</dbReference>
<comment type="caution">
    <text evidence="5">The sequence shown here is derived from an EMBL/GenBank/DDBJ whole genome shotgun (WGS) entry which is preliminary data.</text>
</comment>
<dbReference type="InterPro" id="IPR024370">
    <property type="entry name" value="PBP_domain"/>
</dbReference>
<dbReference type="Gene3D" id="3.40.190.10">
    <property type="entry name" value="Periplasmic binding protein-like II"/>
    <property type="match status" value="2"/>
</dbReference>
<protein>
    <submittedName>
        <fullName evidence="5">Substrate-binding domain-containing protein</fullName>
    </submittedName>
</protein>
<evidence type="ECO:0000313" key="5">
    <source>
        <dbReference type="EMBL" id="MEP0945501.1"/>
    </source>
</evidence>
<evidence type="ECO:0000259" key="4">
    <source>
        <dbReference type="Pfam" id="PF12849"/>
    </source>
</evidence>
<keyword evidence="1 3" id="KW-0732">Signal</keyword>
<feature type="chain" id="PRO_5046120937" evidence="3">
    <location>
        <begin position="26"/>
        <end position="561"/>
    </location>
</feature>
<evidence type="ECO:0000256" key="1">
    <source>
        <dbReference type="ARBA" id="ARBA00022729"/>
    </source>
</evidence>
<dbReference type="PANTHER" id="PTHR30570:SF1">
    <property type="entry name" value="PHOSPHATE-BINDING PROTEIN PSTS"/>
    <property type="match status" value="1"/>
</dbReference>
<dbReference type="PANTHER" id="PTHR30570">
    <property type="entry name" value="PERIPLASMIC PHOSPHATE BINDING COMPONENT OF PHOSPHATE ABC TRANSPORTER"/>
    <property type="match status" value="1"/>
</dbReference>
<dbReference type="EMBL" id="JAMPKX010000001">
    <property type="protein sequence ID" value="MEP0945501.1"/>
    <property type="molecule type" value="Genomic_DNA"/>
</dbReference>
<evidence type="ECO:0000256" key="2">
    <source>
        <dbReference type="SAM" id="MobiDB-lite"/>
    </source>
</evidence>
<dbReference type="SUPFAM" id="SSF53850">
    <property type="entry name" value="Periplasmic binding protein-like II"/>
    <property type="match status" value="1"/>
</dbReference>
<feature type="signal peptide" evidence="3">
    <location>
        <begin position="1"/>
        <end position="25"/>
    </location>
</feature>
<organism evidence="5 6">
    <name type="scientific">Leptolyngbya subtilissima DQ-A4</name>
    <dbReference type="NCBI Taxonomy" id="2933933"/>
    <lineage>
        <taxon>Bacteria</taxon>
        <taxon>Bacillati</taxon>
        <taxon>Cyanobacteriota</taxon>
        <taxon>Cyanophyceae</taxon>
        <taxon>Leptolyngbyales</taxon>
        <taxon>Leptolyngbyaceae</taxon>
        <taxon>Leptolyngbya group</taxon>
        <taxon>Leptolyngbya</taxon>
    </lineage>
</organism>
<name>A0ABV0JYB5_9CYAN</name>
<dbReference type="InterPro" id="IPR050811">
    <property type="entry name" value="Phosphate_ABC_transporter"/>
</dbReference>
<feature type="region of interest" description="Disordered" evidence="2">
    <location>
        <begin position="289"/>
        <end position="338"/>
    </location>
</feature>
<accession>A0ABV0JYB5</accession>
<reference evidence="5 6" key="1">
    <citation type="submission" date="2022-04" db="EMBL/GenBank/DDBJ databases">
        <title>Positive selection, recombination, and allopatry shape intraspecific diversity of widespread and dominant cyanobacteria.</title>
        <authorList>
            <person name="Wei J."/>
            <person name="Shu W."/>
            <person name="Hu C."/>
        </authorList>
    </citation>
    <scope>NUCLEOTIDE SEQUENCE [LARGE SCALE GENOMIC DNA]</scope>
    <source>
        <strain evidence="5 6">DQ-A4</strain>
    </source>
</reference>
<proteinExistence type="predicted"/>
<feature type="domain" description="PBP" evidence="4">
    <location>
        <begin position="49"/>
        <end position="275"/>
    </location>
</feature>
<gene>
    <name evidence="5" type="ORF">NC992_01325</name>
</gene>
<evidence type="ECO:0000256" key="3">
    <source>
        <dbReference type="SAM" id="SignalP"/>
    </source>
</evidence>
<evidence type="ECO:0000313" key="6">
    <source>
        <dbReference type="Proteomes" id="UP001482513"/>
    </source>
</evidence>
<keyword evidence="6" id="KW-1185">Reference proteome</keyword>
<dbReference type="Proteomes" id="UP001482513">
    <property type="component" value="Unassembled WGS sequence"/>
</dbReference>
<sequence>MATQSPSLARAVALLLATAAVSPIAADRLLAQAPSTLPDKSSIPTELPADAVLRLDGSSSMVLVNEGLRDRFLQRFPNASVEMGASRTDAALRALIDGELDIVAAGRPLTAVERSQGLVEVPIEREKIAVIVGTENSFDGSLSFDQFAQMFRGEIRNWAEVGGAPARIRVVDRPNYSDTRIALSRYAAFDGAFFGTGSTADPIDDDDTEAVIDALGADGIGYAVASQVLGRSDVRVLAMHQTLPNDPRYPYSQHRAYVYNAEDPTPAALALLGFFMKVPGPTSTAAAATKATAPAATPSPKATPAIATPAPTATPESTATSEQDTALAPPADTTTETASSERFPWWLLGIPVLGGLLWWLLKGKSRPIAPHAASVGSAAPPPVLNPEAELPPVRDVASNAVLEVKPAPVRDMAGDAVLKAGPATVRNVAVVSKSCAIQTINVHSRHNAVLLRGDQMQYLQDRVATTCSLEPGSYILRIKAGTFNYGDDTQSGEPWVLLWIYGGRVSNLKTGVWVNGTWSTLNGYADTLSLEVDEPAQLCSFFIDTFPENNTSAITLSVIRL</sequence>
<dbReference type="Pfam" id="PF12849">
    <property type="entry name" value="PBP_like_2"/>
    <property type="match status" value="1"/>
</dbReference>